<organism evidence="1 2">
    <name type="scientific">Chryseobacterium luteum</name>
    <dbReference type="NCBI Taxonomy" id="421531"/>
    <lineage>
        <taxon>Bacteria</taxon>
        <taxon>Pseudomonadati</taxon>
        <taxon>Bacteroidota</taxon>
        <taxon>Flavobacteriia</taxon>
        <taxon>Flavobacteriales</taxon>
        <taxon>Weeksellaceae</taxon>
        <taxon>Chryseobacterium group</taxon>
        <taxon>Chryseobacterium</taxon>
    </lineage>
</organism>
<comment type="caution">
    <text evidence="1">The sequence shown here is derived from an EMBL/GenBank/DDBJ whole genome shotgun (WGS) entry which is preliminary data.</text>
</comment>
<evidence type="ECO:0000313" key="2">
    <source>
        <dbReference type="Proteomes" id="UP000028703"/>
    </source>
</evidence>
<proteinExistence type="predicted"/>
<dbReference type="Proteomes" id="UP000028703">
    <property type="component" value="Unassembled WGS sequence"/>
</dbReference>
<sequence length="178" mass="20454">MKNLFIITTLLICSFVFGQKKRSNKVAPPPIVAPKINPPATEKVPDFPYGNDSAKCYIYTTEEKKDSLVYVTENLLEYGWVASNARMIITTYSFDPIKKQQVEKDGYIYGQSKTMQYIDGEFALEKGNLTFTPDKKDKFDVRHFKLVYKPKTKKVNYIKDENDHPYKTGDCPVPMVSL</sequence>
<dbReference type="OrthoDB" id="1264116at2"/>
<dbReference type="STRING" id="421531.IX38_12605"/>
<dbReference type="AlphaFoldDB" id="A0A085ZEE1"/>
<name>A0A085ZEE1_9FLAO</name>
<accession>A0A085ZEE1</accession>
<reference evidence="1 2" key="1">
    <citation type="submission" date="2014-07" db="EMBL/GenBank/DDBJ databases">
        <title>Genome of Chryseobacterium luteum DSM 18605.</title>
        <authorList>
            <person name="Stropko S.J."/>
            <person name="Pipes S.E."/>
            <person name="Newman J.D."/>
        </authorList>
    </citation>
    <scope>NUCLEOTIDE SEQUENCE [LARGE SCALE GENOMIC DNA]</scope>
    <source>
        <strain evidence="1 2">DSM 18605</strain>
    </source>
</reference>
<dbReference type="RefSeq" id="WP_034705296.1">
    <property type="nucleotide sequence ID" value="NZ_JPRO01000010.1"/>
</dbReference>
<keyword evidence="2" id="KW-1185">Reference proteome</keyword>
<gene>
    <name evidence="1" type="ORF">IX38_12605</name>
</gene>
<dbReference type="EMBL" id="JPRO01000010">
    <property type="protein sequence ID" value="KFF02805.1"/>
    <property type="molecule type" value="Genomic_DNA"/>
</dbReference>
<protein>
    <submittedName>
        <fullName evidence="1">Uncharacterized protein</fullName>
    </submittedName>
</protein>
<evidence type="ECO:0000313" key="1">
    <source>
        <dbReference type="EMBL" id="KFF02805.1"/>
    </source>
</evidence>